<name>A0A5B9FTS6_9FLAO</name>
<accession>A0A5B9FTS6</accession>
<protein>
    <submittedName>
        <fullName evidence="1">Uncharacterized protein</fullName>
    </submittedName>
</protein>
<reference evidence="1 2" key="1">
    <citation type="submission" date="2019-08" db="EMBL/GenBank/DDBJ databases">
        <title>Flavobacterium alkalisoli sp. nov., isolated from rhizosphere soil of Suaeda salsa.</title>
        <authorList>
            <person name="Sun J.-Q."/>
            <person name="Xu L."/>
        </authorList>
    </citation>
    <scope>NUCLEOTIDE SEQUENCE [LARGE SCALE GENOMIC DNA]</scope>
    <source>
        <strain evidence="1 2">XS-5</strain>
    </source>
</reference>
<evidence type="ECO:0000313" key="2">
    <source>
        <dbReference type="Proteomes" id="UP000321222"/>
    </source>
</evidence>
<dbReference type="EMBL" id="CP042831">
    <property type="protein sequence ID" value="QEE49629.1"/>
    <property type="molecule type" value="Genomic_DNA"/>
</dbReference>
<sequence>MKLSKIPSSDLKALSDHIKDMIEYVREKDSSDKELNTLFALHLKITDVLDSRVYKILKELKW</sequence>
<dbReference type="AlphaFoldDB" id="A0A5B9FTS6"/>
<keyword evidence="2" id="KW-1185">Reference proteome</keyword>
<gene>
    <name evidence="1" type="ORF">FUA48_08545</name>
</gene>
<dbReference type="KEGG" id="fak:FUA48_08545"/>
<dbReference type="Proteomes" id="UP000321222">
    <property type="component" value="Chromosome"/>
</dbReference>
<proteinExistence type="predicted"/>
<organism evidence="1 2">
    <name type="scientific">Flavobacterium alkalisoli</name>
    <dbReference type="NCBI Taxonomy" id="2602769"/>
    <lineage>
        <taxon>Bacteria</taxon>
        <taxon>Pseudomonadati</taxon>
        <taxon>Bacteroidota</taxon>
        <taxon>Flavobacteriia</taxon>
        <taxon>Flavobacteriales</taxon>
        <taxon>Flavobacteriaceae</taxon>
        <taxon>Flavobacterium</taxon>
    </lineage>
</organism>
<evidence type="ECO:0000313" key="1">
    <source>
        <dbReference type="EMBL" id="QEE49629.1"/>
    </source>
</evidence>
<dbReference type="RefSeq" id="WP_147583137.1">
    <property type="nucleotide sequence ID" value="NZ_CP042831.1"/>
</dbReference>